<proteinExistence type="predicted"/>
<feature type="transmembrane region" description="Helical" evidence="6">
    <location>
        <begin position="139"/>
        <end position="158"/>
    </location>
</feature>
<evidence type="ECO:0000259" key="7">
    <source>
        <dbReference type="Pfam" id="PF00892"/>
    </source>
</evidence>
<evidence type="ECO:0000256" key="6">
    <source>
        <dbReference type="SAM" id="Phobius"/>
    </source>
</evidence>
<keyword evidence="2" id="KW-1003">Cell membrane</keyword>
<dbReference type="EMBL" id="JACIEC010000004">
    <property type="protein sequence ID" value="MBB4144747.1"/>
    <property type="molecule type" value="Genomic_DNA"/>
</dbReference>
<feature type="transmembrane region" description="Helical" evidence="6">
    <location>
        <begin position="25"/>
        <end position="47"/>
    </location>
</feature>
<name>A0A7W6PT38_9HYPH</name>
<reference evidence="8 9" key="1">
    <citation type="submission" date="2020-08" db="EMBL/GenBank/DDBJ databases">
        <title>Genomic Encyclopedia of Type Strains, Phase IV (KMG-IV): sequencing the most valuable type-strain genomes for metagenomic binning, comparative biology and taxonomic classification.</title>
        <authorList>
            <person name="Goeker M."/>
        </authorList>
    </citation>
    <scope>NUCLEOTIDE SEQUENCE [LARGE SCALE GENOMIC DNA]</scope>
    <source>
        <strain evidence="8 9">DSM 29514</strain>
    </source>
</reference>
<dbReference type="SUPFAM" id="SSF103481">
    <property type="entry name" value="Multidrug resistance efflux transporter EmrE"/>
    <property type="match status" value="2"/>
</dbReference>
<evidence type="ECO:0000256" key="2">
    <source>
        <dbReference type="ARBA" id="ARBA00022475"/>
    </source>
</evidence>
<keyword evidence="3 6" id="KW-0812">Transmembrane</keyword>
<feature type="domain" description="EamA" evidence="7">
    <location>
        <begin position="165"/>
        <end position="299"/>
    </location>
</feature>
<evidence type="ECO:0000256" key="3">
    <source>
        <dbReference type="ARBA" id="ARBA00022692"/>
    </source>
</evidence>
<dbReference type="PANTHER" id="PTHR32322">
    <property type="entry name" value="INNER MEMBRANE TRANSPORTER"/>
    <property type="match status" value="1"/>
</dbReference>
<dbReference type="Gene3D" id="1.10.3730.20">
    <property type="match status" value="2"/>
</dbReference>
<dbReference type="Pfam" id="PF00892">
    <property type="entry name" value="EamA"/>
    <property type="match status" value="1"/>
</dbReference>
<feature type="transmembrane region" description="Helical" evidence="6">
    <location>
        <begin position="232"/>
        <end position="252"/>
    </location>
</feature>
<dbReference type="GO" id="GO:0005886">
    <property type="term" value="C:plasma membrane"/>
    <property type="evidence" value="ECO:0007669"/>
    <property type="project" value="UniProtKB-SubCell"/>
</dbReference>
<keyword evidence="9" id="KW-1185">Reference proteome</keyword>
<comment type="subcellular location">
    <subcellularLocation>
        <location evidence="1">Cell membrane</location>
        <topology evidence="1">Multi-pass membrane protein</topology>
    </subcellularLocation>
</comment>
<keyword evidence="5 6" id="KW-0472">Membrane</keyword>
<dbReference type="InterPro" id="IPR037185">
    <property type="entry name" value="EmrE-like"/>
</dbReference>
<dbReference type="InterPro" id="IPR050638">
    <property type="entry name" value="AA-Vitamin_Transporters"/>
</dbReference>
<dbReference type="PANTHER" id="PTHR32322:SF18">
    <property type="entry name" value="S-ADENOSYLMETHIONINE_S-ADENOSYLHOMOCYSTEINE TRANSPORTER"/>
    <property type="match status" value="1"/>
</dbReference>
<evidence type="ECO:0000256" key="5">
    <source>
        <dbReference type="ARBA" id="ARBA00023136"/>
    </source>
</evidence>
<gene>
    <name evidence="8" type="ORF">GGQ72_003304</name>
</gene>
<comment type="caution">
    <text evidence="8">The sequence shown here is derived from an EMBL/GenBank/DDBJ whole genome shotgun (WGS) entry which is preliminary data.</text>
</comment>
<feature type="transmembrane region" description="Helical" evidence="6">
    <location>
        <begin position="165"/>
        <end position="183"/>
    </location>
</feature>
<feature type="transmembrane region" description="Helical" evidence="6">
    <location>
        <begin position="116"/>
        <end position="133"/>
    </location>
</feature>
<feature type="transmembrane region" description="Helical" evidence="6">
    <location>
        <begin position="258"/>
        <end position="277"/>
    </location>
</feature>
<sequence>MLGGNHWFPDARNSKLPIIFRGFRMSPAVIALALTAAVMHASWNAFLRSGADRLWSITVMGVTGIAATLPLILFYFPLPSLTGFGFILTSSLLQVAYSVFLVFAYRLGDLGQVYPIVRGSVPLLVSLGTFFLTGQMLSFSQLIGVSLVAIGIMSLSIGRHRAPTSSILWALLTGVIIATYATVDSTGVKHFADPKAYAAWVLFTYGVLLIVAYIAMRGKFTMNLSDRECRKALLAGIFVLIAYGVVIIAYSMGPAGPITAIRETSVVFAMIIGRLFLGETLTPKRIIACLIVAAGAIAIGR</sequence>
<organism evidence="8 9">
    <name type="scientific">Rhizobium rhizoryzae</name>
    <dbReference type="NCBI Taxonomy" id="451876"/>
    <lineage>
        <taxon>Bacteria</taxon>
        <taxon>Pseudomonadati</taxon>
        <taxon>Pseudomonadota</taxon>
        <taxon>Alphaproteobacteria</taxon>
        <taxon>Hyphomicrobiales</taxon>
        <taxon>Rhizobiaceae</taxon>
        <taxon>Rhizobium/Agrobacterium group</taxon>
        <taxon>Rhizobium</taxon>
    </lineage>
</organism>
<dbReference type="AlphaFoldDB" id="A0A7W6PT38"/>
<dbReference type="Proteomes" id="UP000519897">
    <property type="component" value="Unassembled WGS sequence"/>
</dbReference>
<feature type="transmembrane region" description="Helical" evidence="6">
    <location>
        <begin position="84"/>
        <end position="104"/>
    </location>
</feature>
<dbReference type="InterPro" id="IPR000620">
    <property type="entry name" value="EamA_dom"/>
</dbReference>
<evidence type="ECO:0000256" key="4">
    <source>
        <dbReference type="ARBA" id="ARBA00022989"/>
    </source>
</evidence>
<protein>
    <submittedName>
        <fullName evidence="8">Drug/metabolite transporter (DMT)-like permease</fullName>
    </submittedName>
</protein>
<evidence type="ECO:0000313" key="9">
    <source>
        <dbReference type="Proteomes" id="UP000519897"/>
    </source>
</evidence>
<keyword evidence="4 6" id="KW-1133">Transmembrane helix</keyword>
<evidence type="ECO:0000256" key="1">
    <source>
        <dbReference type="ARBA" id="ARBA00004651"/>
    </source>
</evidence>
<feature type="transmembrane region" description="Helical" evidence="6">
    <location>
        <begin position="54"/>
        <end position="78"/>
    </location>
</feature>
<evidence type="ECO:0000313" key="8">
    <source>
        <dbReference type="EMBL" id="MBB4144747.1"/>
    </source>
</evidence>
<accession>A0A7W6PT38</accession>
<feature type="transmembrane region" description="Helical" evidence="6">
    <location>
        <begin position="195"/>
        <end position="216"/>
    </location>
</feature>